<dbReference type="Proteomes" id="UP000006352">
    <property type="component" value="Unassembled WGS sequence"/>
</dbReference>
<evidence type="ECO:0000313" key="1">
    <source>
        <dbReference type="EMBL" id="CCM05221.1"/>
    </source>
</evidence>
<dbReference type="EMBL" id="HE797183">
    <property type="protein sequence ID" value="CCM05221.1"/>
    <property type="molecule type" value="Genomic_DNA"/>
</dbReference>
<protein>
    <submittedName>
        <fullName evidence="1">Uncharacterized protein</fullName>
    </submittedName>
</protein>
<dbReference type="GeneID" id="24100132"/>
<dbReference type="HOGENOM" id="CLU_3224564_0_0_1"/>
<dbReference type="AlphaFoldDB" id="J4IBT5"/>
<name>J4IBT5_9APHY</name>
<proteinExistence type="predicted"/>
<sequence length="44" mass="4917">MSASPRWMLRLGHIPWRCNKGCDKPNLNPAVPDEETEPSVPASQ</sequence>
<dbReference type="RefSeq" id="XP_012184504.1">
    <property type="nucleotide sequence ID" value="XM_012329114.1"/>
</dbReference>
<accession>J4IBT5</accession>
<organism evidence="1 2">
    <name type="scientific">Fibroporia radiculosa</name>
    <dbReference type="NCBI Taxonomy" id="599839"/>
    <lineage>
        <taxon>Eukaryota</taxon>
        <taxon>Fungi</taxon>
        <taxon>Dikarya</taxon>
        <taxon>Basidiomycota</taxon>
        <taxon>Agaricomycotina</taxon>
        <taxon>Agaricomycetes</taxon>
        <taxon>Polyporales</taxon>
        <taxon>Fibroporiaceae</taxon>
        <taxon>Fibroporia</taxon>
    </lineage>
</organism>
<reference evidence="1 2" key="1">
    <citation type="journal article" date="2012" name="Appl. Environ. Microbiol.">
        <title>Short-read sequencing for genomic analysis of the brown rot fungus Fibroporia radiculosa.</title>
        <authorList>
            <person name="Tang J.D."/>
            <person name="Perkins A.D."/>
            <person name="Sonstegard T.S."/>
            <person name="Schroeder S.G."/>
            <person name="Burgess S.C."/>
            <person name="Diehl S.V."/>
        </authorList>
    </citation>
    <scope>NUCLEOTIDE SEQUENCE [LARGE SCALE GENOMIC DNA]</scope>
    <source>
        <strain evidence="1 2">TFFH 294</strain>
    </source>
</reference>
<evidence type="ECO:0000313" key="2">
    <source>
        <dbReference type="Proteomes" id="UP000006352"/>
    </source>
</evidence>
<dbReference type="InParanoid" id="J4IBT5"/>
<gene>
    <name evidence="1" type="ORF">FIBRA_07431</name>
</gene>
<keyword evidence="2" id="KW-1185">Reference proteome</keyword>